<dbReference type="PANTHER" id="PTHR11203:SF49">
    <property type="entry name" value="BLL1145 PROTEIN"/>
    <property type="match status" value="1"/>
</dbReference>
<evidence type="ECO:0000256" key="1">
    <source>
        <dbReference type="SAM" id="MobiDB-lite"/>
    </source>
</evidence>
<sequence>MPHAPARRPDAHPPRPPVSHHRAAARRARRYLSAEVRVRDLVELRPEGLYCPAGDFHIDPWRPVPRAVITHGHGDHARAGMGEYHCTRESLPILEWRLGAQRYHARGHGEPFELGGARVSLHPAGHVLGSAQVRIEARGRVWVASGDYKRQPDPTCAPFEVVPCDTFITEATFGLPVYRWPDTGEVAREIAQWRADCEVEGVAAVLFCYALGKAQRVLAELAPHVDAPVLLHGAIATGVEVYRRAGVALPPTETVSELARGADFAGRLVLAPPSAAGSAWMRRFRRAQTGFASGWMRIRGNRRRRNYDRGFVVSDHADWPDLIRTVRETGATRVIATHGSTDAIVRKLCEDGLDAGAFRTGYGDED</sequence>
<dbReference type="GO" id="GO:0004527">
    <property type="term" value="F:exonuclease activity"/>
    <property type="evidence" value="ECO:0007669"/>
    <property type="project" value="UniProtKB-KW"/>
</dbReference>
<dbReference type="InterPro" id="IPR026360">
    <property type="entry name" value="Xnuc_lig_assoc"/>
</dbReference>
<organism evidence="2 3">
    <name type="scientific">Luteimonas viscosa</name>
    <dbReference type="NCBI Taxonomy" id="1132694"/>
    <lineage>
        <taxon>Bacteria</taxon>
        <taxon>Pseudomonadati</taxon>
        <taxon>Pseudomonadota</taxon>
        <taxon>Gammaproteobacteria</taxon>
        <taxon>Lysobacterales</taxon>
        <taxon>Lysobacteraceae</taxon>
        <taxon>Luteimonas</taxon>
    </lineage>
</organism>
<keyword evidence="2" id="KW-0436">Ligase</keyword>
<accession>A0A5D4XR34</accession>
<feature type="region of interest" description="Disordered" evidence="1">
    <location>
        <begin position="1"/>
        <end position="23"/>
    </location>
</feature>
<evidence type="ECO:0000313" key="2">
    <source>
        <dbReference type="EMBL" id="TYT26425.1"/>
    </source>
</evidence>
<dbReference type="InterPro" id="IPR036866">
    <property type="entry name" value="RibonucZ/Hydroxyglut_hydro"/>
</dbReference>
<dbReference type="PANTHER" id="PTHR11203">
    <property type="entry name" value="CLEAVAGE AND POLYADENYLATION SPECIFICITY FACTOR FAMILY MEMBER"/>
    <property type="match status" value="1"/>
</dbReference>
<dbReference type="EMBL" id="VTFT01000001">
    <property type="protein sequence ID" value="TYT26425.1"/>
    <property type="molecule type" value="Genomic_DNA"/>
</dbReference>
<dbReference type="Gene3D" id="3.60.15.10">
    <property type="entry name" value="Ribonuclease Z/Hydroxyacylglutathione hydrolase-like"/>
    <property type="match status" value="1"/>
</dbReference>
<dbReference type="Proteomes" id="UP000324973">
    <property type="component" value="Unassembled WGS sequence"/>
</dbReference>
<name>A0A5D4XR34_9GAMM</name>
<keyword evidence="2" id="KW-0378">Hydrolase</keyword>
<dbReference type="OrthoDB" id="9803916at2"/>
<keyword evidence="2" id="KW-0269">Exonuclease</keyword>
<evidence type="ECO:0000313" key="3">
    <source>
        <dbReference type="Proteomes" id="UP000324973"/>
    </source>
</evidence>
<dbReference type="InterPro" id="IPR050698">
    <property type="entry name" value="MBL"/>
</dbReference>
<proteinExistence type="predicted"/>
<dbReference type="GO" id="GO:0016874">
    <property type="term" value="F:ligase activity"/>
    <property type="evidence" value="ECO:0007669"/>
    <property type="project" value="UniProtKB-KW"/>
</dbReference>
<dbReference type="SUPFAM" id="SSF56281">
    <property type="entry name" value="Metallo-hydrolase/oxidoreductase"/>
    <property type="match status" value="1"/>
</dbReference>
<keyword evidence="2" id="KW-0540">Nuclease</keyword>
<dbReference type="NCBIfam" id="TIGR04122">
    <property type="entry name" value="Xnuc_lig_assoc"/>
    <property type="match status" value="1"/>
</dbReference>
<dbReference type="AlphaFoldDB" id="A0A5D4XR34"/>
<protein>
    <submittedName>
        <fullName evidence="2">Ligase-associated DNA damage response exonuclease</fullName>
        <ecNumber evidence="2">3.1.-.-</ecNumber>
    </submittedName>
</protein>
<dbReference type="GO" id="GO:0004521">
    <property type="term" value="F:RNA endonuclease activity"/>
    <property type="evidence" value="ECO:0007669"/>
    <property type="project" value="TreeGrafter"/>
</dbReference>
<keyword evidence="3" id="KW-1185">Reference proteome</keyword>
<reference evidence="2 3" key="1">
    <citation type="submission" date="2019-08" db="EMBL/GenBank/DDBJ databases">
        <title>Luteimonas viscosus sp. nov., isolated from soil of a sunflower field.</title>
        <authorList>
            <person name="Jianli Z."/>
            <person name="Ying Z."/>
        </authorList>
    </citation>
    <scope>NUCLEOTIDE SEQUENCE [LARGE SCALE GENOMIC DNA]</scope>
    <source>
        <strain evidence="2 3">XBU10</strain>
    </source>
</reference>
<dbReference type="EC" id="3.1.-.-" evidence="2"/>
<gene>
    <name evidence="2" type="ORF">FZO89_09235</name>
</gene>
<comment type="caution">
    <text evidence="2">The sequence shown here is derived from an EMBL/GenBank/DDBJ whole genome shotgun (WGS) entry which is preliminary data.</text>
</comment>